<evidence type="ECO:0000313" key="1">
    <source>
        <dbReference type="EnsemblMetazoa" id="CLYHEMP012598.2"/>
    </source>
</evidence>
<organism evidence="1 2">
    <name type="scientific">Clytia hemisphaerica</name>
    <dbReference type="NCBI Taxonomy" id="252671"/>
    <lineage>
        <taxon>Eukaryota</taxon>
        <taxon>Metazoa</taxon>
        <taxon>Cnidaria</taxon>
        <taxon>Hydrozoa</taxon>
        <taxon>Hydroidolina</taxon>
        <taxon>Leptothecata</taxon>
        <taxon>Obeliida</taxon>
        <taxon>Clytiidae</taxon>
        <taxon>Clytia</taxon>
    </lineage>
</organism>
<sequence>MSKVSIIGKANRVAGMPDLTIDELAGRVSTKSDLVSVAHVHAKKGRKEPFLHIQYDEWICILKGKMLFECDGDEITGNAGDTILIKKNTRFRPSFLEDTEYIPVCLPAFSPDLCTREDDTDAENVKFAEKLKKLHADQKEKLEPIDPNKPEVLYHMTTKAAWEQAERNNCAYFPETFEKDGYFTHATAIPGRLMEVANCFYQDVDGEWICLEFRRSVLSRKYGIVTKDEAAMPVGDKDAGENIKNETFPHVYAGLPCGCVDRLYKVKRDGPKFISIEGLTD</sequence>
<dbReference type="RefSeq" id="XP_066919665.1">
    <property type="nucleotide sequence ID" value="XM_067063564.1"/>
</dbReference>
<name>A0A7M5V748_9CNID</name>
<dbReference type="Proteomes" id="UP000594262">
    <property type="component" value="Unplaced"/>
</dbReference>
<dbReference type="Gene3D" id="2.60.120.10">
    <property type="entry name" value="Jelly Rolls"/>
    <property type="match status" value="1"/>
</dbReference>
<dbReference type="SUPFAM" id="SSF51182">
    <property type="entry name" value="RmlC-like cupins"/>
    <property type="match status" value="1"/>
</dbReference>
<dbReference type="Pfam" id="PF06108">
    <property type="entry name" value="DUF952"/>
    <property type="match status" value="1"/>
</dbReference>
<dbReference type="InterPro" id="IPR009297">
    <property type="entry name" value="DUF952"/>
</dbReference>
<accession>A0A7M5V748</accession>
<dbReference type="InterPro" id="IPR011051">
    <property type="entry name" value="RmlC_Cupin_sf"/>
</dbReference>
<evidence type="ECO:0000313" key="2">
    <source>
        <dbReference type="Proteomes" id="UP000594262"/>
    </source>
</evidence>
<reference evidence="1" key="1">
    <citation type="submission" date="2021-01" db="UniProtKB">
        <authorList>
            <consortium name="EnsemblMetazoa"/>
        </authorList>
    </citation>
    <scope>IDENTIFICATION</scope>
</reference>
<protein>
    <submittedName>
        <fullName evidence="1">Uncharacterized protein</fullName>
    </submittedName>
</protein>
<dbReference type="EnsemblMetazoa" id="CLYHEMT012598.1">
    <property type="protein sequence ID" value="CLYHEMP012598.1"/>
    <property type="gene ID" value="CLYHEMG012598"/>
</dbReference>
<dbReference type="Pfam" id="PF06249">
    <property type="entry name" value="EutQ"/>
    <property type="match status" value="1"/>
</dbReference>
<dbReference type="EnsemblMetazoa" id="CLYHEMT024213.1">
    <property type="protein sequence ID" value="CLYHEMP024213.1"/>
    <property type="gene ID" value="CLYHEMG024213"/>
</dbReference>
<dbReference type="EnsemblMetazoa" id="CLYHEMT012598.2">
    <property type="protein sequence ID" value="CLYHEMP012598.2"/>
    <property type="gene ID" value="CLYHEMG012598"/>
</dbReference>
<keyword evidence="2" id="KW-1185">Reference proteome</keyword>
<dbReference type="InterPro" id="IPR010424">
    <property type="entry name" value="EutQ"/>
</dbReference>
<dbReference type="AlphaFoldDB" id="A0A7M5V748"/>
<dbReference type="OrthoDB" id="3335358at2759"/>
<dbReference type="InterPro" id="IPR014710">
    <property type="entry name" value="RmlC-like_jellyroll"/>
</dbReference>
<dbReference type="Gene3D" id="3.20.170.20">
    <property type="entry name" value="Protein of unknown function DUF952"/>
    <property type="match status" value="1"/>
</dbReference>
<proteinExistence type="predicted"/>
<dbReference type="GeneID" id="136806988"/>
<dbReference type="RefSeq" id="XP_066919666.1">
    <property type="nucleotide sequence ID" value="XM_067063565.1"/>
</dbReference>
<dbReference type="SUPFAM" id="SSF56399">
    <property type="entry name" value="ADP-ribosylation"/>
    <property type="match status" value="1"/>
</dbReference>